<keyword evidence="1" id="KW-0732">Signal</keyword>
<dbReference type="AlphaFoldDB" id="A0A2T0S378"/>
<dbReference type="Proteomes" id="UP000239209">
    <property type="component" value="Unassembled WGS sequence"/>
</dbReference>
<dbReference type="InterPro" id="IPR006311">
    <property type="entry name" value="TAT_signal"/>
</dbReference>
<comment type="caution">
    <text evidence="2">The sequence shown here is derived from an EMBL/GenBank/DDBJ whole genome shotgun (WGS) entry which is preliminary data.</text>
</comment>
<evidence type="ECO:0000313" key="2">
    <source>
        <dbReference type="EMBL" id="PRY27875.1"/>
    </source>
</evidence>
<feature type="signal peptide" evidence="1">
    <location>
        <begin position="1"/>
        <end position="33"/>
    </location>
</feature>
<evidence type="ECO:0000313" key="3">
    <source>
        <dbReference type="Proteomes" id="UP000239209"/>
    </source>
</evidence>
<evidence type="ECO:0000256" key="1">
    <source>
        <dbReference type="SAM" id="SignalP"/>
    </source>
</evidence>
<keyword evidence="3" id="KW-1185">Reference proteome</keyword>
<dbReference type="EMBL" id="PVZG01000009">
    <property type="protein sequence ID" value="PRY27875.1"/>
    <property type="molecule type" value="Genomic_DNA"/>
</dbReference>
<proteinExistence type="predicted"/>
<gene>
    <name evidence="2" type="ORF">CLV70_10929</name>
</gene>
<organism evidence="2 3">
    <name type="scientific">Pseudosporangium ferrugineum</name>
    <dbReference type="NCBI Taxonomy" id="439699"/>
    <lineage>
        <taxon>Bacteria</taxon>
        <taxon>Bacillati</taxon>
        <taxon>Actinomycetota</taxon>
        <taxon>Actinomycetes</taxon>
        <taxon>Micromonosporales</taxon>
        <taxon>Micromonosporaceae</taxon>
        <taxon>Pseudosporangium</taxon>
    </lineage>
</organism>
<sequence length="160" mass="16593">MLSSTPVRRLMAALAGSLAALAGAAVIATPAAAADDPDDGPILLEEVVGTATCNPDRQEWTVDWLVGTNEFTTGTIVRWEVVGLNPTSTSGAITRPGVYILSSSAGWTNLMRKGHSVIPWSTGLRSATLNVWFYFTATGQTSQTPSTGTVAIPEGCGPTA</sequence>
<dbReference type="PROSITE" id="PS51318">
    <property type="entry name" value="TAT"/>
    <property type="match status" value="1"/>
</dbReference>
<accession>A0A2T0S378</accession>
<dbReference type="RefSeq" id="WP_146164100.1">
    <property type="nucleotide sequence ID" value="NZ_PVZG01000009.1"/>
</dbReference>
<feature type="chain" id="PRO_5015630340" evidence="1">
    <location>
        <begin position="34"/>
        <end position="160"/>
    </location>
</feature>
<reference evidence="2 3" key="1">
    <citation type="submission" date="2018-03" db="EMBL/GenBank/DDBJ databases">
        <title>Genomic Encyclopedia of Archaeal and Bacterial Type Strains, Phase II (KMG-II): from individual species to whole genera.</title>
        <authorList>
            <person name="Goeker M."/>
        </authorList>
    </citation>
    <scope>NUCLEOTIDE SEQUENCE [LARGE SCALE GENOMIC DNA]</scope>
    <source>
        <strain evidence="2 3">DSM 45348</strain>
    </source>
</reference>
<protein>
    <submittedName>
        <fullName evidence="2">Uncharacterized protein</fullName>
    </submittedName>
</protein>
<name>A0A2T0S378_9ACTN</name>